<dbReference type="Proteomes" id="UP000027466">
    <property type="component" value="Unassembled WGS sequence"/>
</dbReference>
<name>A0A069PRS5_9BURK</name>
<keyword evidence="2" id="KW-1185">Reference proteome</keyword>
<evidence type="ECO:0000313" key="2">
    <source>
        <dbReference type="Proteomes" id="UP000027466"/>
    </source>
</evidence>
<dbReference type="RefSeq" id="WP_035929472.1">
    <property type="nucleotide sequence ID" value="NZ_CADFFX010000019.1"/>
</dbReference>
<sequence>MDTITHATVVTWLEDAETHGDDYAPISHSSSQVCERPEYVAEVFGRFASETSDDGQNGRVVRGYN</sequence>
<organism evidence="1 2">
    <name type="scientific">Caballeronia glathei</name>
    <dbReference type="NCBI Taxonomy" id="60547"/>
    <lineage>
        <taxon>Bacteria</taxon>
        <taxon>Pseudomonadati</taxon>
        <taxon>Pseudomonadota</taxon>
        <taxon>Betaproteobacteria</taxon>
        <taxon>Burkholderiales</taxon>
        <taxon>Burkholderiaceae</taxon>
        <taxon>Caballeronia</taxon>
    </lineage>
</organism>
<evidence type="ECO:0000313" key="1">
    <source>
        <dbReference type="EMBL" id="KDR43290.1"/>
    </source>
</evidence>
<protein>
    <submittedName>
        <fullName evidence="1">Uncharacterized protein</fullName>
    </submittedName>
</protein>
<reference evidence="1 2" key="1">
    <citation type="submission" date="2014-03" db="EMBL/GenBank/DDBJ databases">
        <title>Draft Genome Sequences of Four Burkholderia Strains.</title>
        <authorList>
            <person name="Liu X.Y."/>
            <person name="Li C.X."/>
            <person name="Xu J.H."/>
        </authorList>
    </citation>
    <scope>NUCLEOTIDE SEQUENCE [LARGE SCALE GENOMIC DNA]</scope>
    <source>
        <strain evidence="1 2">DSM 50014</strain>
    </source>
</reference>
<gene>
    <name evidence="1" type="ORF">BG61_40730</name>
</gene>
<comment type="caution">
    <text evidence="1">The sequence shown here is derived from an EMBL/GenBank/DDBJ whole genome shotgun (WGS) entry which is preliminary data.</text>
</comment>
<dbReference type="STRING" id="60547.GCA_000751215_02008"/>
<proteinExistence type="predicted"/>
<dbReference type="AlphaFoldDB" id="A0A069PRS5"/>
<dbReference type="EMBL" id="JFHC01000009">
    <property type="protein sequence ID" value="KDR43290.1"/>
    <property type="molecule type" value="Genomic_DNA"/>
</dbReference>
<accession>A0A069PRS5</accession>